<feature type="region of interest" description="Disordered" evidence="4">
    <location>
        <begin position="139"/>
        <end position="230"/>
    </location>
</feature>
<dbReference type="InterPro" id="IPR052346">
    <property type="entry name" value="O-mannosyl-transferase_TMTC"/>
</dbReference>
<dbReference type="EMBL" id="RYYU01000001">
    <property type="protein sequence ID" value="RUL58340.1"/>
    <property type="molecule type" value="Genomic_DNA"/>
</dbReference>
<evidence type="ECO:0000313" key="6">
    <source>
        <dbReference type="EMBL" id="RUL58340.1"/>
    </source>
</evidence>
<evidence type="ECO:0000256" key="4">
    <source>
        <dbReference type="SAM" id="MobiDB-lite"/>
    </source>
</evidence>
<dbReference type="PROSITE" id="PS50005">
    <property type="entry name" value="TPR"/>
    <property type="match status" value="1"/>
</dbReference>
<evidence type="ECO:0000256" key="5">
    <source>
        <dbReference type="SAM" id="SignalP"/>
    </source>
</evidence>
<dbReference type="OrthoDB" id="1525165at2"/>
<keyword evidence="5" id="KW-0732">Signal</keyword>
<proteinExistence type="predicted"/>
<feature type="signal peptide" evidence="5">
    <location>
        <begin position="1"/>
        <end position="19"/>
    </location>
</feature>
<feature type="repeat" description="TPR" evidence="3">
    <location>
        <begin position="93"/>
        <end position="126"/>
    </location>
</feature>
<dbReference type="SUPFAM" id="SSF48452">
    <property type="entry name" value="TPR-like"/>
    <property type="match status" value="1"/>
</dbReference>
<dbReference type="InterPro" id="IPR019734">
    <property type="entry name" value="TPR_rpt"/>
</dbReference>
<dbReference type="PROSITE" id="PS50293">
    <property type="entry name" value="TPR_REGION"/>
    <property type="match status" value="1"/>
</dbReference>
<dbReference type="GO" id="GO:0035269">
    <property type="term" value="P:protein O-linked glycosylation via mannose"/>
    <property type="evidence" value="ECO:0007669"/>
    <property type="project" value="TreeGrafter"/>
</dbReference>
<protein>
    <submittedName>
        <fullName evidence="6">Tetratricopeptide repeat protein</fullName>
    </submittedName>
</protein>
<keyword evidence="7" id="KW-1185">Reference proteome</keyword>
<feature type="chain" id="PRO_5019519590" evidence="5">
    <location>
        <begin position="20"/>
        <end position="230"/>
    </location>
</feature>
<organism evidence="6 7">
    <name type="scientific">Prevotella koreensis</name>
    <dbReference type="NCBI Taxonomy" id="2490854"/>
    <lineage>
        <taxon>Bacteria</taxon>
        <taxon>Pseudomonadati</taxon>
        <taxon>Bacteroidota</taxon>
        <taxon>Bacteroidia</taxon>
        <taxon>Bacteroidales</taxon>
        <taxon>Prevotellaceae</taxon>
        <taxon>Prevotella</taxon>
    </lineage>
</organism>
<evidence type="ECO:0000313" key="7">
    <source>
        <dbReference type="Proteomes" id="UP000278983"/>
    </source>
</evidence>
<gene>
    <name evidence="6" type="ORF">EHV08_00195</name>
</gene>
<keyword evidence="1" id="KW-0677">Repeat</keyword>
<evidence type="ECO:0000256" key="1">
    <source>
        <dbReference type="ARBA" id="ARBA00022737"/>
    </source>
</evidence>
<dbReference type="InterPro" id="IPR011990">
    <property type="entry name" value="TPR-like_helical_dom_sf"/>
</dbReference>
<dbReference type="GO" id="GO:0000030">
    <property type="term" value="F:mannosyltransferase activity"/>
    <property type="evidence" value="ECO:0007669"/>
    <property type="project" value="TreeGrafter"/>
</dbReference>
<feature type="compositionally biased region" description="Basic and acidic residues" evidence="4">
    <location>
        <begin position="151"/>
        <end position="181"/>
    </location>
</feature>
<evidence type="ECO:0000256" key="2">
    <source>
        <dbReference type="ARBA" id="ARBA00022803"/>
    </source>
</evidence>
<dbReference type="GO" id="GO:0030968">
    <property type="term" value="P:endoplasmic reticulum unfolded protein response"/>
    <property type="evidence" value="ECO:0007669"/>
    <property type="project" value="TreeGrafter"/>
</dbReference>
<comment type="caution">
    <text evidence="6">The sequence shown here is derived from an EMBL/GenBank/DDBJ whole genome shotgun (WGS) entry which is preliminary data.</text>
</comment>
<feature type="compositionally biased region" description="Low complexity" evidence="4">
    <location>
        <begin position="141"/>
        <end position="150"/>
    </location>
</feature>
<dbReference type="AlphaFoldDB" id="A0A432LJ48"/>
<accession>A0A432LJ48</accession>
<dbReference type="SMART" id="SM00028">
    <property type="entry name" value="TPR"/>
    <property type="match status" value="3"/>
</dbReference>
<dbReference type="Proteomes" id="UP000278983">
    <property type="component" value="Unassembled WGS sequence"/>
</dbReference>
<dbReference type="PANTHER" id="PTHR44227:SF3">
    <property type="entry name" value="PROTEIN O-MANNOSYL-TRANSFERASE TMTC4"/>
    <property type="match status" value="1"/>
</dbReference>
<name>A0A432LJ48_9BACT</name>
<evidence type="ECO:0000256" key="3">
    <source>
        <dbReference type="PROSITE-ProRule" id="PRU00339"/>
    </source>
</evidence>
<sequence length="230" mass="27097">MIRNIVIFILLTVVSTAFAQNDRDYIRSGNRLYRAKKFDKAEVEYRKALSVNAENPQAVYNLGCALMMLQKDSVAVLQFERASQLETNKFRRAKSNHNMGVVFQNHKMYDKAIEAYKKALRDNPNDDQTRYNLALCKKLLKNQPKNNNKNNDNKDKDKKQDKDNKDKERDKNKDDKDDKQKQQNPPQNEQMSKDNAEQLLNAAMQDEKQTQQRLQKAMQQPRRSRNNKNW</sequence>
<dbReference type="RefSeq" id="WP_126677444.1">
    <property type="nucleotide sequence ID" value="NZ_RYYU01000001.1"/>
</dbReference>
<keyword evidence="2 3" id="KW-0802">TPR repeat</keyword>
<reference evidence="6 7" key="1">
    <citation type="submission" date="2018-12" db="EMBL/GenBank/DDBJ databases">
        <title>Genome sequencing of Prevotella sp. KCOM 3155 (= JS262).</title>
        <authorList>
            <person name="Kook J.-K."/>
            <person name="Park S.-N."/>
            <person name="Lim Y.K."/>
        </authorList>
    </citation>
    <scope>NUCLEOTIDE SEQUENCE [LARGE SCALE GENOMIC DNA]</scope>
    <source>
        <strain evidence="6 7">KCOM 3155</strain>
    </source>
</reference>
<dbReference type="PANTHER" id="PTHR44227">
    <property type="match status" value="1"/>
</dbReference>
<dbReference type="Gene3D" id="1.25.40.10">
    <property type="entry name" value="Tetratricopeptide repeat domain"/>
    <property type="match status" value="2"/>
</dbReference>
<dbReference type="Pfam" id="PF13414">
    <property type="entry name" value="TPR_11"/>
    <property type="match status" value="2"/>
</dbReference>